<evidence type="ECO:0000256" key="1">
    <source>
        <dbReference type="SAM" id="SignalP"/>
    </source>
</evidence>
<reference evidence="3" key="1">
    <citation type="journal article" date="2019" name="Int. J. Syst. Evol. Microbiol.">
        <title>The Global Catalogue of Microorganisms (GCM) 10K type strain sequencing project: providing services to taxonomists for standard genome sequencing and annotation.</title>
        <authorList>
            <consortium name="The Broad Institute Genomics Platform"/>
            <consortium name="The Broad Institute Genome Sequencing Center for Infectious Disease"/>
            <person name="Wu L."/>
            <person name="Ma J."/>
        </authorList>
    </citation>
    <scope>NUCLEOTIDE SEQUENCE [LARGE SCALE GENOMIC DNA]</scope>
    <source>
        <strain evidence="3">JCM 14319</strain>
    </source>
</reference>
<dbReference type="RefSeq" id="WP_232499772.1">
    <property type="nucleotide sequence ID" value="NZ_BAAANH010000010.1"/>
</dbReference>
<proteinExistence type="predicted"/>
<comment type="caution">
    <text evidence="2">The sequence shown here is derived from an EMBL/GenBank/DDBJ whole genome shotgun (WGS) entry which is preliminary data.</text>
</comment>
<accession>A0ABP4XAD3</accession>
<evidence type="ECO:0008006" key="4">
    <source>
        <dbReference type="Google" id="ProtNLM"/>
    </source>
</evidence>
<keyword evidence="3" id="KW-1185">Reference proteome</keyword>
<organism evidence="2 3">
    <name type="scientific">Agromyces humatus</name>
    <dbReference type="NCBI Taxonomy" id="279573"/>
    <lineage>
        <taxon>Bacteria</taxon>
        <taxon>Bacillati</taxon>
        <taxon>Actinomycetota</taxon>
        <taxon>Actinomycetes</taxon>
        <taxon>Micrococcales</taxon>
        <taxon>Microbacteriaceae</taxon>
        <taxon>Agromyces</taxon>
    </lineage>
</organism>
<dbReference type="Proteomes" id="UP001500506">
    <property type="component" value="Unassembled WGS sequence"/>
</dbReference>
<gene>
    <name evidence="2" type="ORF">GCM10009747_36630</name>
</gene>
<sequence length="159" mass="16108">MKARLAASAALALGIALGASGCAMLTYQATTEPYDASDGVAADVGDLDLRNILVVSDDGDEGNLVLTVVNNGEDDVELDVQLVASGDTQTIEVAAGSTVGLGAADVEGIDVLDPILLEGIDTQPGGLVDLYFQYGSAEGIEIGVPVLDSRLPEYSGLAP</sequence>
<dbReference type="PROSITE" id="PS51257">
    <property type="entry name" value="PROKAR_LIPOPROTEIN"/>
    <property type="match status" value="1"/>
</dbReference>
<feature type="chain" id="PRO_5045945759" description="DNA modification methylase" evidence="1">
    <location>
        <begin position="19"/>
        <end position="159"/>
    </location>
</feature>
<evidence type="ECO:0000313" key="3">
    <source>
        <dbReference type="Proteomes" id="UP001500506"/>
    </source>
</evidence>
<keyword evidence="1" id="KW-0732">Signal</keyword>
<dbReference type="EMBL" id="BAAANH010000010">
    <property type="protein sequence ID" value="GAA1771586.1"/>
    <property type="molecule type" value="Genomic_DNA"/>
</dbReference>
<protein>
    <recommendedName>
        <fullName evidence="4">DNA modification methylase</fullName>
    </recommendedName>
</protein>
<feature type="signal peptide" evidence="1">
    <location>
        <begin position="1"/>
        <end position="18"/>
    </location>
</feature>
<evidence type="ECO:0000313" key="2">
    <source>
        <dbReference type="EMBL" id="GAA1771586.1"/>
    </source>
</evidence>
<name>A0ABP4XAD3_9MICO</name>